<sequence length="188" mass="20978">MSGNGEPLGDRVIRAVRAEEWPAVKELRLTALRDPVAHLAFVETYADAAAQADDFWRDRTARTAEGSEGAQQFIAEASDGRWTGSVTVLVEEPGTTDWTGTVVEHKQGHLVGVYVRPEDRGSGLTEVLFDAALDWSWAHGVERVRLFVHEENARAYRFYRKVGFEPSGLTVPLKDSDKRELELVLERG</sequence>
<dbReference type="RefSeq" id="WP_167997517.1">
    <property type="nucleotide sequence ID" value="NZ_JAATEM010000027.1"/>
</dbReference>
<reference evidence="4 5" key="1">
    <citation type="submission" date="2020-03" db="EMBL/GenBank/DDBJ databases">
        <title>WGS of actinomycetes isolated from Thailand.</title>
        <authorList>
            <person name="Thawai C."/>
        </authorList>
    </citation>
    <scope>NUCLEOTIDE SEQUENCE [LARGE SCALE GENOMIC DNA]</scope>
    <source>
        <strain evidence="4 5">SBST2-5</strain>
    </source>
</reference>
<keyword evidence="5" id="KW-1185">Reference proteome</keyword>
<evidence type="ECO:0000256" key="2">
    <source>
        <dbReference type="ARBA" id="ARBA00023315"/>
    </source>
</evidence>
<keyword evidence="2" id="KW-0012">Acyltransferase</keyword>
<dbReference type="CDD" id="cd04301">
    <property type="entry name" value="NAT_SF"/>
    <property type="match status" value="1"/>
</dbReference>
<dbReference type="Proteomes" id="UP000730591">
    <property type="component" value="Unassembled WGS sequence"/>
</dbReference>
<evidence type="ECO:0000313" key="4">
    <source>
        <dbReference type="EMBL" id="NJP52681.1"/>
    </source>
</evidence>
<dbReference type="Gene3D" id="3.40.630.30">
    <property type="match status" value="1"/>
</dbReference>
<keyword evidence="1" id="KW-0808">Transferase</keyword>
<dbReference type="InterPro" id="IPR000182">
    <property type="entry name" value="GNAT_dom"/>
</dbReference>
<protein>
    <submittedName>
        <fullName evidence="4">GNAT family N-acetyltransferase</fullName>
    </submittedName>
</protein>
<dbReference type="SUPFAM" id="SSF55729">
    <property type="entry name" value="Acyl-CoA N-acyltransferases (Nat)"/>
    <property type="match status" value="1"/>
</dbReference>
<proteinExistence type="predicted"/>
<evidence type="ECO:0000256" key="1">
    <source>
        <dbReference type="ARBA" id="ARBA00022679"/>
    </source>
</evidence>
<dbReference type="PROSITE" id="PS51186">
    <property type="entry name" value="GNAT"/>
    <property type="match status" value="1"/>
</dbReference>
<dbReference type="PANTHER" id="PTHR43877">
    <property type="entry name" value="AMINOALKYLPHOSPHONATE N-ACETYLTRANSFERASE-RELATED-RELATED"/>
    <property type="match status" value="1"/>
</dbReference>
<dbReference type="EMBL" id="JAATEM010000027">
    <property type="protein sequence ID" value="NJP52681.1"/>
    <property type="molecule type" value="Genomic_DNA"/>
</dbReference>
<comment type="caution">
    <text evidence="4">The sequence shown here is derived from an EMBL/GenBank/DDBJ whole genome shotgun (WGS) entry which is preliminary data.</text>
</comment>
<dbReference type="Pfam" id="PF00583">
    <property type="entry name" value="Acetyltransf_1"/>
    <property type="match status" value="1"/>
</dbReference>
<organism evidence="4 5">
    <name type="scientific">Streptomyces composti</name>
    <dbReference type="NCBI Taxonomy" id="2720025"/>
    <lineage>
        <taxon>Bacteria</taxon>
        <taxon>Bacillati</taxon>
        <taxon>Actinomycetota</taxon>
        <taxon>Actinomycetes</taxon>
        <taxon>Kitasatosporales</taxon>
        <taxon>Streptomycetaceae</taxon>
        <taxon>Streptomyces</taxon>
    </lineage>
</organism>
<evidence type="ECO:0000259" key="3">
    <source>
        <dbReference type="PROSITE" id="PS51186"/>
    </source>
</evidence>
<name>A0ABX1AGE9_9ACTN</name>
<evidence type="ECO:0000313" key="5">
    <source>
        <dbReference type="Proteomes" id="UP000730591"/>
    </source>
</evidence>
<accession>A0ABX1AGE9</accession>
<gene>
    <name evidence="4" type="ORF">HCJ93_22095</name>
</gene>
<feature type="domain" description="N-acetyltransferase" evidence="3">
    <location>
        <begin position="11"/>
        <end position="188"/>
    </location>
</feature>
<dbReference type="InterPro" id="IPR050832">
    <property type="entry name" value="Bact_Acetyltransf"/>
</dbReference>
<dbReference type="InterPro" id="IPR016181">
    <property type="entry name" value="Acyl_CoA_acyltransferase"/>
</dbReference>